<reference evidence="11 12" key="1">
    <citation type="journal article" date="2016" name="Front. Microbiol.">
        <title>Genome and transcriptome sequences reveal the specific parasitism of the nematophagous Purpureocillium lilacinum 36-1.</title>
        <authorList>
            <person name="Xie J."/>
            <person name="Li S."/>
            <person name="Mo C."/>
            <person name="Xiao X."/>
            <person name="Peng D."/>
            <person name="Wang G."/>
            <person name="Xiao Y."/>
        </authorList>
    </citation>
    <scope>NUCLEOTIDE SEQUENCE [LARGE SCALE GENOMIC DNA]</scope>
    <source>
        <strain evidence="11 12">36-1</strain>
    </source>
</reference>
<dbReference type="Pfam" id="PF02271">
    <property type="entry name" value="UCR_14kD"/>
    <property type="match status" value="2"/>
</dbReference>
<dbReference type="GO" id="GO:0045275">
    <property type="term" value="C:respiratory chain complex III"/>
    <property type="evidence" value="ECO:0007669"/>
    <property type="project" value="InterPro"/>
</dbReference>
<evidence type="ECO:0000256" key="1">
    <source>
        <dbReference type="ARBA" id="ARBA00004443"/>
    </source>
</evidence>
<dbReference type="InterPro" id="IPR003197">
    <property type="entry name" value="QCR7"/>
</dbReference>
<feature type="region of interest" description="Disordered" evidence="10">
    <location>
        <begin position="34"/>
        <end position="56"/>
    </location>
</feature>
<evidence type="ECO:0000256" key="5">
    <source>
        <dbReference type="ARBA" id="ARBA00022792"/>
    </source>
</evidence>
<keyword evidence="4" id="KW-0679">Respiratory chain</keyword>
<evidence type="ECO:0000256" key="9">
    <source>
        <dbReference type="ARBA" id="ARBA00031684"/>
    </source>
</evidence>
<organism evidence="11 12">
    <name type="scientific">Purpureocillium lilacinum</name>
    <name type="common">Paecilomyces lilacinus</name>
    <dbReference type="NCBI Taxonomy" id="33203"/>
    <lineage>
        <taxon>Eukaryota</taxon>
        <taxon>Fungi</taxon>
        <taxon>Dikarya</taxon>
        <taxon>Ascomycota</taxon>
        <taxon>Pezizomycotina</taxon>
        <taxon>Sordariomycetes</taxon>
        <taxon>Hypocreomycetidae</taxon>
        <taxon>Hypocreales</taxon>
        <taxon>Ophiocordycipitaceae</taxon>
        <taxon>Purpureocillium</taxon>
    </lineage>
</organism>
<evidence type="ECO:0000256" key="7">
    <source>
        <dbReference type="ARBA" id="ARBA00023128"/>
    </source>
</evidence>
<protein>
    <recommendedName>
        <fullName evidence="9">Complex III subunit 7</fullName>
    </recommendedName>
</protein>
<dbReference type="Gene3D" id="1.10.1090.10">
    <property type="entry name" value="Cytochrome b-c1 complex subunit 7"/>
    <property type="match status" value="1"/>
</dbReference>
<sequence>MLSYPRKEITRVTGAVLTPKMSFCTCRQRFVQPQGTRSFRPSEDDQPLPSRDIPSSPSFASLPIIVAAFRASRPGKKSALAPLLPTPSIDTNRPDSSERTTRSHVTMVGLSLAPFVLRRPWLAKMLTPAANWYANAAGYRKLGLKYDAPPPTARPFSRSRRGSIGKDTAARVEEEEWLNGFDDLIEEERESTQLALRRLSPKESYERVYRIRRATQCSYQHKLLPKDQWTKPEDDQPYLRNIIAQVEAEIAERDALDSMEVIKKH</sequence>
<name>A0A2U3DV44_PURLI</name>
<evidence type="ECO:0000256" key="10">
    <source>
        <dbReference type="SAM" id="MobiDB-lite"/>
    </source>
</evidence>
<evidence type="ECO:0000256" key="8">
    <source>
        <dbReference type="ARBA" id="ARBA00023136"/>
    </source>
</evidence>
<dbReference type="EMBL" id="LCWV01000027">
    <property type="protein sequence ID" value="PWI66121.1"/>
    <property type="molecule type" value="Genomic_DNA"/>
</dbReference>
<evidence type="ECO:0000256" key="2">
    <source>
        <dbReference type="ARBA" id="ARBA00008554"/>
    </source>
</evidence>
<comment type="caution">
    <text evidence="11">The sequence shown here is derived from an EMBL/GenBank/DDBJ whole genome shotgun (WGS) entry which is preliminary data.</text>
</comment>
<dbReference type="Proteomes" id="UP000245956">
    <property type="component" value="Unassembled WGS sequence"/>
</dbReference>
<dbReference type="PANTHER" id="PTHR12022">
    <property type="entry name" value="UBIQUINOL-CYTOCHROME C REDUCTASE COMPLEX 14 KD PROTEIN"/>
    <property type="match status" value="1"/>
</dbReference>
<gene>
    <name evidence="11" type="ORF">PCL_05339</name>
</gene>
<evidence type="ECO:0000256" key="6">
    <source>
        <dbReference type="ARBA" id="ARBA00022982"/>
    </source>
</evidence>
<comment type="subcellular location">
    <subcellularLocation>
        <location evidence="1">Mitochondrion inner membrane</location>
        <topology evidence="1">Peripheral membrane protein</topology>
        <orientation evidence="1">Matrix side</orientation>
    </subcellularLocation>
</comment>
<keyword evidence="8" id="KW-0472">Membrane</keyword>
<feature type="region of interest" description="Disordered" evidence="10">
    <location>
        <begin position="77"/>
        <end position="102"/>
    </location>
</feature>
<dbReference type="SUPFAM" id="SSF81524">
    <property type="entry name" value="14 kDa protein of cytochrome bc1 complex (Ubiquinol-cytochrome c reductase)"/>
    <property type="match status" value="2"/>
</dbReference>
<dbReference type="InterPro" id="IPR036544">
    <property type="entry name" value="QCR7_sf"/>
</dbReference>
<dbReference type="FunFam" id="1.10.1090.10:FF:000001">
    <property type="entry name" value="Cytochrome b-c1 complex subunit 7"/>
    <property type="match status" value="1"/>
</dbReference>
<dbReference type="AlphaFoldDB" id="A0A2U3DV44"/>
<dbReference type="GO" id="GO:0006122">
    <property type="term" value="P:mitochondrial electron transport, ubiquinol to cytochrome c"/>
    <property type="evidence" value="ECO:0007669"/>
    <property type="project" value="InterPro"/>
</dbReference>
<evidence type="ECO:0000313" key="11">
    <source>
        <dbReference type="EMBL" id="PWI66121.1"/>
    </source>
</evidence>
<proteinExistence type="inferred from homology"/>
<dbReference type="GO" id="GO:0005743">
    <property type="term" value="C:mitochondrial inner membrane"/>
    <property type="evidence" value="ECO:0007669"/>
    <property type="project" value="UniProtKB-SubCell"/>
</dbReference>
<evidence type="ECO:0000256" key="4">
    <source>
        <dbReference type="ARBA" id="ARBA00022660"/>
    </source>
</evidence>
<keyword evidence="3" id="KW-0813">Transport</keyword>
<keyword evidence="7" id="KW-0496">Mitochondrion</keyword>
<dbReference type="PANTHER" id="PTHR12022:SF0">
    <property type="entry name" value="CYTOCHROME B-C1 COMPLEX SUBUNIT 7"/>
    <property type="match status" value="1"/>
</dbReference>
<comment type="similarity">
    <text evidence="2">Belongs to the UQCRB/QCR7 family.</text>
</comment>
<feature type="compositionally biased region" description="Basic and acidic residues" evidence="10">
    <location>
        <begin position="92"/>
        <end position="101"/>
    </location>
</feature>
<keyword evidence="5" id="KW-0999">Mitochondrion inner membrane</keyword>
<evidence type="ECO:0000256" key="3">
    <source>
        <dbReference type="ARBA" id="ARBA00022448"/>
    </source>
</evidence>
<keyword evidence="6" id="KW-0249">Electron transport</keyword>
<accession>A0A2U3DV44</accession>
<evidence type="ECO:0000313" key="12">
    <source>
        <dbReference type="Proteomes" id="UP000245956"/>
    </source>
</evidence>